<accession>A0ABX5ZG01</accession>
<dbReference type="Gene3D" id="3.40.50.150">
    <property type="entry name" value="Vaccinia Virus protein VP39"/>
    <property type="match status" value="1"/>
</dbReference>
<dbReference type="Proteomes" id="UP000322509">
    <property type="component" value="Chromosome"/>
</dbReference>
<evidence type="ECO:0000313" key="1">
    <source>
        <dbReference type="EMBL" id="QEO57210.1"/>
    </source>
</evidence>
<evidence type="ECO:0000313" key="2">
    <source>
        <dbReference type="Proteomes" id="UP000322509"/>
    </source>
</evidence>
<dbReference type="GO" id="GO:0032259">
    <property type="term" value="P:methylation"/>
    <property type="evidence" value="ECO:0007669"/>
    <property type="project" value="UniProtKB-KW"/>
</dbReference>
<dbReference type="GO" id="GO:0008168">
    <property type="term" value="F:methyltransferase activity"/>
    <property type="evidence" value="ECO:0007669"/>
    <property type="project" value="UniProtKB-KW"/>
</dbReference>
<dbReference type="EMBL" id="CP043550">
    <property type="protein sequence ID" value="QEO57210.1"/>
    <property type="molecule type" value="Genomic_DNA"/>
</dbReference>
<proteinExistence type="predicted"/>
<reference evidence="1 2" key="1">
    <citation type="submission" date="2019-09" db="EMBL/GenBank/DDBJ databases">
        <title>Complete genome sequence of Francisella marina E103-15.</title>
        <authorList>
            <person name="Tekedar H.C."/>
            <person name="Griffin M.J."/>
            <person name="Waldbieser G.C."/>
            <person name="Soto E."/>
        </authorList>
    </citation>
    <scope>NUCLEOTIDE SEQUENCE [LARGE SCALE GENOMIC DNA]</scope>
    <source>
        <strain evidence="1 2">E103-15</strain>
    </source>
</reference>
<gene>
    <name evidence="1" type="ORF">F0R74_04825</name>
</gene>
<dbReference type="InterPro" id="IPR029063">
    <property type="entry name" value="SAM-dependent_MTases_sf"/>
</dbReference>
<organism evidence="1 2">
    <name type="scientific">Francisella marina</name>
    <dbReference type="NCBI Taxonomy" id="2249302"/>
    <lineage>
        <taxon>Bacteria</taxon>
        <taxon>Pseudomonadati</taxon>
        <taxon>Pseudomonadota</taxon>
        <taxon>Gammaproteobacteria</taxon>
        <taxon>Thiotrichales</taxon>
        <taxon>Francisellaceae</taxon>
        <taxon>Francisella</taxon>
    </lineage>
</organism>
<name>A0ABX5ZG01_9GAMM</name>
<keyword evidence="2" id="KW-1185">Reference proteome</keyword>
<keyword evidence="1" id="KW-0808">Transferase</keyword>
<dbReference type="RefSeq" id="WP_149368479.1">
    <property type="nucleotide sequence ID" value="NZ_CP043550.1"/>
</dbReference>
<dbReference type="InterPro" id="IPR020027">
    <property type="entry name" value="Pseudamin_synth-assoc_MeTrfase"/>
</dbReference>
<keyword evidence="1" id="KW-0489">Methyltransferase</keyword>
<protein>
    <submittedName>
        <fullName evidence="1">Pseudaminic acid biosynthesis-associated methylase</fullName>
    </submittedName>
</protein>
<dbReference type="NCBIfam" id="TIGR03587">
    <property type="entry name" value="Pse_Me-ase"/>
    <property type="match status" value="1"/>
</dbReference>
<dbReference type="SUPFAM" id="SSF53335">
    <property type="entry name" value="S-adenosyl-L-methionine-dependent methyltransferases"/>
    <property type="match status" value="1"/>
</dbReference>
<sequence length="207" mass="24451">MKKFKTEQEAFWADPKWAVEYIKRNNQDIIKDNIKVFSDILSSTTNISSVIEFGSNIGLNLHAINSLSQNMDISAIEISQDAVNELNKLEFVKTVYHESILDIQIDRQRDLSLIKGVLIHINPEFLELIYEKLYKFSSKYIVIAEYYNPTPVTIPYRGNNEQLFKRDFAGEMLDKYPDLELVDYKFHYHRDNNFPQDDITWFLLRKK</sequence>